<dbReference type="Proteomes" id="UP001232245">
    <property type="component" value="Unassembled WGS sequence"/>
</dbReference>
<comment type="caution">
    <text evidence="1">The sequence shown here is derived from an EMBL/GenBank/DDBJ whole genome shotgun (WGS) entry which is preliminary data.</text>
</comment>
<reference evidence="1 2" key="1">
    <citation type="submission" date="2023-07" db="EMBL/GenBank/DDBJ databases">
        <title>Genomic Encyclopedia of Type Strains, Phase IV (KMG-IV): sequencing the most valuable type-strain genomes for metagenomic binning, comparative biology and taxonomic classification.</title>
        <authorList>
            <person name="Goeker M."/>
        </authorList>
    </citation>
    <scope>NUCLEOTIDE SEQUENCE [LARGE SCALE GENOMIC DNA]</scope>
    <source>
        <strain evidence="1 2">DSM 17723</strain>
    </source>
</reference>
<protein>
    <submittedName>
        <fullName evidence="1">Uncharacterized protein</fullName>
    </submittedName>
</protein>
<name>A0ABT9Z6T6_9BACI</name>
<gene>
    <name evidence="1" type="ORF">J2S02_004047</name>
</gene>
<proteinExistence type="predicted"/>
<organism evidence="1 2">
    <name type="scientific">Metabacillus niabensis</name>
    <dbReference type="NCBI Taxonomy" id="324854"/>
    <lineage>
        <taxon>Bacteria</taxon>
        <taxon>Bacillati</taxon>
        <taxon>Bacillota</taxon>
        <taxon>Bacilli</taxon>
        <taxon>Bacillales</taxon>
        <taxon>Bacillaceae</taxon>
        <taxon>Metabacillus</taxon>
    </lineage>
</organism>
<evidence type="ECO:0000313" key="1">
    <source>
        <dbReference type="EMBL" id="MDQ0227700.1"/>
    </source>
</evidence>
<sequence>MKVKEEKGSRSVFKEILLEIRDSIIFEIVWNILMLIPRILIRLIKNLF</sequence>
<dbReference type="EMBL" id="JAUSTZ010000011">
    <property type="protein sequence ID" value="MDQ0227700.1"/>
    <property type="molecule type" value="Genomic_DNA"/>
</dbReference>
<evidence type="ECO:0000313" key="2">
    <source>
        <dbReference type="Proteomes" id="UP001232245"/>
    </source>
</evidence>
<keyword evidence="2" id="KW-1185">Reference proteome</keyword>
<accession>A0ABT9Z6T6</accession>